<feature type="region of interest" description="Disordered" evidence="2">
    <location>
        <begin position="285"/>
        <end position="308"/>
    </location>
</feature>
<gene>
    <name evidence="4" type="ORF">CPB83DRAFT_820334</name>
</gene>
<sequence length="391" mass="44350">MPPIKQSSSSSKFSSKHYHPYFNPTEIEQLSEKQRGKQSATQEEKVRQTACTFIETISTRIGFPRRTVATAQTLYHRFHLFFPRKDFQYQDVSLAAIFVSAKMHDTLKKPRELLAISYGIRYPDLAAKSKHPGGEIDLDTMDATMVESDRQRLLAVERLILETVCFNFTARMPFPYVIKLGKELQASKKLIKFAWRIAIDTHRTLLPLIYPPQTLALGSIYTAGLLLSFEQPNSPQRDGETSNADLANQLNKHLDWEKKFQSKAQDLDDIAHTFLDLLIQFTQSSTSANTSPSTPSSPSPHLSSRDRQGSLNQQQFLNYPYNADQLIRLKIAMRQTEFSPRKRWPIQDITPTDGSGTATVSADNDNTGQNDGTVRFLFFPSGHEGEVFGKR</sequence>
<feature type="region of interest" description="Disordered" evidence="2">
    <location>
        <begin position="342"/>
        <end position="369"/>
    </location>
</feature>
<feature type="domain" description="Cyclin-like" evidence="3">
    <location>
        <begin position="175"/>
        <end position="262"/>
    </location>
</feature>
<dbReference type="InterPro" id="IPR036915">
    <property type="entry name" value="Cyclin-like_sf"/>
</dbReference>
<dbReference type="OrthoDB" id="25002at2759"/>
<feature type="region of interest" description="Disordered" evidence="2">
    <location>
        <begin position="24"/>
        <end position="45"/>
    </location>
</feature>
<evidence type="ECO:0000256" key="1">
    <source>
        <dbReference type="RuleBase" id="RU000383"/>
    </source>
</evidence>
<dbReference type="EMBL" id="MU157901">
    <property type="protein sequence ID" value="KAF9524275.1"/>
    <property type="molecule type" value="Genomic_DNA"/>
</dbReference>
<dbReference type="AlphaFoldDB" id="A0A9P6E872"/>
<evidence type="ECO:0000259" key="3">
    <source>
        <dbReference type="SMART" id="SM00385"/>
    </source>
</evidence>
<dbReference type="CDD" id="cd20546">
    <property type="entry name" value="CYCLIN_SpCG1C_ScCTK2-like_rpt2"/>
    <property type="match status" value="1"/>
</dbReference>
<feature type="domain" description="Cyclin-like" evidence="3">
    <location>
        <begin position="52"/>
        <end position="162"/>
    </location>
</feature>
<keyword evidence="5" id="KW-1185">Reference proteome</keyword>
<reference evidence="4" key="1">
    <citation type="submission" date="2020-11" db="EMBL/GenBank/DDBJ databases">
        <authorList>
            <consortium name="DOE Joint Genome Institute"/>
            <person name="Ahrendt S."/>
            <person name="Riley R."/>
            <person name="Andreopoulos W."/>
            <person name="Labutti K."/>
            <person name="Pangilinan J."/>
            <person name="Ruiz-Duenas F.J."/>
            <person name="Barrasa J.M."/>
            <person name="Sanchez-Garcia M."/>
            <person name="Camarero S."/>
            <person name="Miyauchi S."/>
            <person name="Serrano A."/>
            <person name="Linde D."/>
            <person name="Babiker R."/>
            <person name="Drula E."/>
            <person name="Ayuso-Fernandez I."/>
            <person name="Pacheco R."/>
            <person name="Padilla G."/>
            <person name="Ferreira P."/>
            <person name="Barriuso J."/>
            <person name="Kellner H."/>
            <person name="Castanera R."/>
            <person name="Alfaro M."/>
            <person name="Ramirez L."/>
            <person name="Pisabarro A.G."/>
            <person name="Kuo A."/>
            <person name="Tritt A."/>
            <person name="Lipzen A."/>
            <person name="He G."/>
            <person name="Yan M."/>
            <person name="Ng V."/>
            <person name="Cullen D."/>
            <person name="Martin F."/>
            <person name="Rosso M.-N."/>
            <person name="Henrissat B."/>
            <person name="Hibbett D."/>
            <person name="Martinez A.T."/>
            <person name="Grigoriev I.V."/>
        </authorList>
    </citation>
    <scope>NUCLEOTIDE SEQUENCE</scope>
    <source>
        <strain evidence="4">CBS 506.95</strain>
    </source>
</reference>
<dbReference type="InterPro" id="IPR013763">
    <property type="entry name" value="Cyclin-like_dom"/>
</dbReference>
<dbReference type="InterPro" id="IPR006671">
    <property type="entry name" value="Cyclin_N"/>
</dbReference>
<evidence type="ECO:0000313" key="5">
    <source>
        <dbReference type="Proteomes" id="UP000807306"/>
    </source>
</evidence>
<dbReference type="InterPro" id="IPR043198">
    <property type="entry name" value="Cyclin/Ssn8"/>
</dbReference>
<protein>
    <submittedName>
        <fullName evidence="4">Cyclin-like protein</fullName>
    </submittedName>
</protein>
<dbReference type="SMART" id="SM00385">
    <property type="entry name" value="CYCLIN"/>
    <property type="match status" value="2"/>
</dbReference>
<keyword evidence="1" id="KW-0195">Cyclin</keyword>
<name>A0A9P6E872_9AGAR</name>
<dbReference type="Pfam" id="PF00134">
    <property type="entry name" value="Cyclin_N"/>
    <property type="match status" value="1"/>
</dbReference>
<proteinExistence type="inferred from homology"/>
<comment type="similarity">
    <text evidence="1">Belongs to the cyclin family.</text>
</comment>
<feature type="compositionally biased region" description="Low complexity" evidence="2">
    <location>
        <begin position="285"/>
        <end position="302"/>
    </location>
</feature>
<dbReference type="GO" id="GO:0016538">
    <property type="term" value="F:cyclin-dependent protein serine/threonine kinase regulator activity"/>
    <property type="evidence" value="ECO:0007669"/>
    <property type="project" value="InterPro"/>
</dbReference>
<dbReference type="Gene3D" id="1.10.472.10">
    <property type="entry name" value="Cyclin-like"/>
    <property type="match status" value="2"/>
</dbReference>
<dbReference type="Proteomes" id="UP000807306">
    <property type="component" value="Unassembled WGS sequence"/>
</dbReference>
<feature type="compositionally biased region" description="Polar residues" evidence="2">
    <location>
        <begin position="349"/>
        <end position="369"/>
    </location>
</feature>
<dbReference type="SUPFAM" id="SSF47954">
    <property type="entry name" value="Cyclin-like"/>
    <property type="match status" value="2"/>
</dbReference>
<comment type="caution">
    <text evidence="4">The sequence shown here is derived from an EMBL/GenBank/DDBJ whole genome shotgun (WGS) entry which is preliminary data.</text>
</comment>
<evidence type="ECO:0000256" key="2">
    <source>
        <dbReference type="SAM" id="MobiDB-lite"/>
    </source>
</evidence>
<dbReference type="PANTHER" id="PTHR10026">
    <property type="entry name" value="CYCLIN"/>
    <property type="match status" value="1"/>
</dbReference>
<accession>A0A9P6E872</accession>
<evidence type="ECO:0000313" key="4">
    <source>
        <dbReference type="EMBL" id="KAF9524275.1"/>
    </source>
</evidence>
<dbReference type="GO" id="GO:0006357">
    <property type="term" value="P:regulation of transcription by RNA polymerase II"/>
    <property type="evidence" value="ECO:0007669"/>
    <property type="project" value="InterPro"/>
</dbReference>
<organism evidence="4 5">
    <name type="scientific">Crepidotus variabilis</name>
    <dbReference type="NCBI Taxonomy" id="179855"/>
    <lineage>
        <taxon>Eukaryota</taxon>
        <taxon>Fungi</taxon>
        <taxon>Dikarya</taxon>
        <taxon>Basidiomycota</taxon>
        <taxon>Agaricomycotina</taxon>
        <taxon>Agaricomycetes</taxon>
        <taxon>Agaricomycetidae</taxon>
        <taxon>Agaricales</taxon>
        <taxon>Agaricineae</taxon>
        <taxon>Crepidotaceae</taxon>
        <taxon>Crepidotus</taxon>
    </lineage>
</organism>